<gene>
    <name evidence="2" type="ORF">F3Y22_tig00111848pilonHSYRG00159</name>
</gene>
<proteinExistence type="predicted"/>
<comment type="caution">
    <text evidence="2">The sequence shown here is derived from an EMBL/GenBank/DDBJ whole genome shotgun (WGS) entry which is preliminary data.</text>
</comment>
<dbReference type="AlphaFoldDB" id="A0A6A2X9V7"/>
<evidence type="ECO:0000256" key="1">
    <source>
        <dbReference type="SAM" id="MobiDB-lite"/>
    </source>
</evidence>
<organism evidence="2 3">
    <name type="scientific">Hibiscus syriacus</name>
    <name type="common">Rose of Sharon</name>
    <dbReference type="NCBI Taxonomy" id="106335"/>
    <lineage>
        <taxon>Eukaryota</taxon>
        <taxon>Viridiplantae</taxon>
        <taxon>Streptophyta</taxon>
        <taxon>Embryophyta</taxon>
        <taxon>Tracheophyta</taxon>
        <taxon>Spermatophyta</taxon>
        <taxon>Magnoliopsida</taxon>
        <taxon>eudicotyledons</taxon>
        <taxon>Gunneridae</taxon>
        <taxon>Pentapetalae</taxon>
        <taxon>rosids</taxon>
        <taxon>malvids</taxon>
        <taxon>Malvales</taxon>
        <taxon>Malvaceae</taxon>
        <taxon>Malvoideae</taxon>
        <taxon>Hibiscus</taxon>
    </lineage>
</organism>
<evidence type="ECO:0000313" key="2">
    <source>
        <dbReference type="EMBL" id="KAE8672203.1"/>
    </source>
</evidence>
<name>A0A6A2X9V7_HIBSY</name>
<reference evidence="2" key="1">
    <citation type="submission" date="2019-09" db="EMBL/GenBank/DDBJ databases">
        <title>Draft genome information of white flower Hibiscus syriacus.</title>
        <authorList>
            <person name="Kim Y.-M."/>
        </authorList>
    </citation>
    <scope>NUCLEOTIDE SEQUENCE [LARGE SCALE GENOMIC DNA]</scope>
    <source>
        <strain evidence="2">YM2019G1</strain>
    </source>
</reference>
<feature type="region of interest" description="Disordered" evidence="1">
    <location>
        <begin position="24"/>
        <end position="46"/>
    </location>
</feature>
<dbReference type="EMBL" id="VEPZ02001450">
    <property type="protein sequence ID" value="KAE8672203.1"/>
    <property type="molecule type" value="Genomic_DNA"/>
</dbReference>
<evidence type="ECO:0000313" key="3">
    <source>
        <dbReference type="Proteomes" id="UP000436088"/>
    </source>
</evidence>
<dbReference type="Proteomes" id="UP000436088">
    <property type="component" value="Unassembled WGS sequence"/>
</dbReference>
<sequence>MSSEERESEKYDLAIGEVNREKEEKVNGFGEIGNADERDNSNTKGSLQISENGSQAMYTKFLCWIPKTVSKVMSLEKVKAINMNLSMEKASTMNLRIQINFKRTPLTRFFSAKLVRCNSSLVEVMSDSDPLFSEPLDIGNWFPDYVYESPVLDTNDELRYSLSKETICRDEVVIDKKICSNGLGKCKSYSSFGHDEQENKSASKDSHWSIIKENMQFSQEPNSSIYGVDSLFELNRADYQSLDSSKKLIDRKSSFRKSSAADKIDGKMTKKSLLEKKMQKMVYHNKEE</sequence>
<keyword evidence="3" id="KW-1185">Reference proteome</keyword>
<accession>A0A6A2X9V7</accession>
<protein>
    <submittedName>
        <fullName evidence="2">Uncharacterized protein</fullName>
    </submittedName>
</protein>